<dbReference type="Pfam" id="PF00989">
    <property type="entry name" value="PAS"/>
    <property type="match status" value="1"/>
</dbReference>
<dbReference type="PROSITE" id="PS50112">
    <property type="entry name" value="PAS"/>
    <property type="match status" value="2"/>
</dbReference>
<dbReference type="SMART" id="SM00052">
    <property type="entry name" value="EAL"/>
    <property type="match status" value="1"/>
</dbReference>
<dbReference type="SUPFAM" id="SSF55073">
    <property type="entry name" value="Nucleotide cyclase"/>
    <property type="match status" value="1"/>
</dbReference>
<dbReference type="GO" id="GO:0006355">
    <property type="term" value="P:regulation of DNA-templated transcription"/>
    <property type="evidence" value="ECO:0007669"/>
    <property type="project" value="InterPro"/>
</dbReference>
<dbReference type="RefSeq" id="WP_135446603.1">
    <property type="nucleotide sequence ID" value="NZ_SRLE01000018.1"/>
</dbReference>
<comment type="cofactor">
    <cofactor evidence="1">
        <name>Mg(2+)</name>
        <dbReference type="ChEBI" id="CHEBI:18420"/>
    </cofactor>
</comment>
<dbReference type="InterPro" id="IPR035919">
    <property type="entry name" value="EAL_sf"/>
</dbReference>
<feature type="domain" description="EAL" evidence="4">
    <location>
        <begin position="441"/>
        <end position="696"/>
    </location>
</feature>
<comment type="caution">
    <text evidence="6">The sequence shown here is derived from an EMBL/GenBank/DDBJ whole genome shotgun (WGS) entry which is preliminary data.</text>
</comment>
<dbReference type="SMART" id="SM00267">
    <property type="entry name" value="GGDEF"/>
    <property type="match status" value="1"/>
</dbReference>
<dbReference type="NCBIfam" id="TIGR00229">
    <property type="entry name" value="sensory_box"/>
    <property type="match status" value="2"/>
</dbReference>
<dbReference type="InterPro" id="IPR052155">
    <property type="entry name" value="Biofilm_reg_signaling"/>
</dbReference>
<dbReference type="SMART" id="SM00086">
    <property type="entry name" value="PAC"/>
    <property type="match status" value="2"/>
</dbReference>
<dbReference type="FunFam" id="3.30.70.270:FF:000001">
    <property type="entry name" value="Diguanylate cyclase domain protein"/>
    <property type="match status" value="1"/>
</dbReference>
<dbReference type="InterPro" id="IPR013656">
    <property type="entry name" value="PAS_4"/>
</dbReference>
<dbReference type="InterPro" id="IPR001610">
    <property type="entry name" value="PAC"/>
</dbReference>
<dbReference type="PROSITE" id="PS50113">
    <property type="entry name" value="PAC"/>
    <property type="match status" value="2"/>
</dbReference>
<feature type="domain" description="PAC" evidence="3">
    <location>
        <begin position="90"/>
        <end position="145"/>
    </location>
</feature>
<evidence type="ECO:0000256" key="1">
    <source>
        <dbReference type="ARBA" id="ARBA00001946"/>
    </source>
</evidence>
<dbReference type="SUPFAM" id="SSF55785">
    <property type="entry name" value="PYP-like sensor domain (PAS domain)"/>
    <property type="match status" value="2"/>
</dbReference>
<dbReference type="GO" id="GO:0003824">
    <property type="term" value="F:catalytic activity"/>
    <property type="evidence" value="ECO:0007669"/>
    <property type="project" value="UniProtKB-ARBA"/>
</dbReference>
<dbReference type="Gene3D" id="3.30.70.270">
    <property type="match status" value="1"/>
</dbReference>
<evidence type="ECO:0000259" key="5">
    <source>
        <dbReference type="PROSITE" id="PS50887"/>
    </source>
</evidence>
<organism evidence="6 7">
    <name type="scientific">Mangrovimicrobium sediminis</name>
    <dbReference type="NCBI Taxonomy" id="2562682"/>
    <lineage>
        <taxon>Bacteria</taxon>
        <taxon>Pseudomonadati</taxon>
        <taxon>Pseudomonadota</taxon>
        <taxon>Gammaproteobacteria</taxon>
        <taxon>Cellvibrionales</taxon>
        <taxon>Halieaceae</taxon>
        <taxon>Mangrovimicrobium</taxon>
    </lineage>
</organism>
<evidence type="ECO:0000259" key="3">
    <source>
        <dbReference type="PROSITE" id="PS50113"/>
    </source>
</evidence>
<feature type="domain" description="PAS" evidence="2">
    <location>
        <begin position="142"/>
        <end position="212"/>
    </location>
</feature>
<dbReference type="InterPro" id="IPR000700">
    <property type="entry name" value="PAS-assoc_C"/>
</dbReference>
<dbReference type="Pfam" id="PF00990">
    <property type="entry name" value="GGDEF"/>
    <property type="match status" value="1"/>
</dbReference>
<dbReference type="Proteomes" id="UP000298050">
    <property type="component" value="Unassembled WGS sequence"/>
</dbReference>
<dbReference type="InterPro" id="IPR043128">
    <property type="entry name" value="Rev_trsase/Diguanyl_cyclase"/>
</dbReference>
<feature type="domain" description="PAC" evidence="3">
    <location>
        <begin position="215"/>
        <end position="267"/>
    </location>
</feature>
<evidence type="ECO:0000259" key="2">
    <source>
        <dbReference type="PROSITE" id="PS50112"/>
    </source>
</evidence>
<dbReference type="PROSITE" id="PS50883">
    <property type="entry name" value="EAL"/>
    <property type="match status" value="1"/>
</dbReference>
<dbReference type="OrthoDB" id="6597954at2"/>
<feature type="domain" description="GGDEF" evidence="5">
    <location>
        <begin position="299"/>
        <end position="432"/>
    </location>
</feature>
<dbReference type="Gene3D" id="3.30.450.20">
    <property type="entry name" value="PAS domain"/>
    <property type="match status" value="2"/>
</dbReference>
<evidence type="ECO:0000259" key="4">
    <source>
        <dbReference type="PROSITE" id="PS50883"/>
    </source>
</evidence>
<dbReference type="AlphaFoldDB" id="A0A4Z0LUB3"/>
<gene>
    <name evidence="6" type="ORF">E4634_20770</name>
</gene>
<dbReference type="Pfam" id="PF08448">
    <property type="entry name" value="PAS_4"/>
    <property type="match status" value="1"/>
</dbReference>
<feature type="domain" description="PAS" evidence="2">
    <location>
        <begin position="20"/>
        <end position="90"/>
    </location>
</feature>
<dbReference type="Gene3D" id="3.20.20.450">
    <property type="entry name" value="EAL domain"/>
    <property type="match status" value="1"/>
</dbReference>
<dbReference type="InterPro" id="IPR029787">
    <property type="entry name" value="Nucleotide_cyclase"/>
</dbReference>
<dbReference type="Pfam" id="PF00563">
    <property type="entry name" value="EAL"/>
    <property type="match status" value="1"/>
</dbReference>
<dbReference type="SUPFAM" id="SSF141868">
    <property type="entry name" value="EAL domain-like"/>
    <property type="match status" value="1"/>
</dbReference>
<dbReference type="CDD" id="cd01949">
    <property type="entry name" value="GGDEF"/>
    <property type="match status" value="1"/>
</dbReference>
<dbReference type="CDD" id="cd01948">
    <property type="entry name" value="EAL"/>
    <property type="match status" value="1"/>
</dbReference>
<dbReference type="NCBIfam" id="TIGR00254">
    <property type="entry name" value="GGDEF"/>
    <property type="match status" value="1"/>
</dbReference>
<dbReference type="PANTHER" id="PTHR44757:SF2">
    <property type="entry name" value="BIOFILM ARCHITECTURE MAINTENANCE PROTEIN MBAA"/>
    <property type="match status" value="1"/>
</dbReference>
<dbReference type="InterPro" id="IPR001633">
    <property type="entry name" value="EAL_dom"/>
</dbReference>
<name>A0A4Z0LUB3_9GAMM</name>
<dbReference type="PROSITE" id="PS50887">
    <property type="entry name" value="GGDEF"/>
    <property type="match status" value="1"/>
</dbReference>
<evidence type="ECO:0000313" key="7">
    <source>
        <dbReference type="Proteomes" id="UP000298050"/>
    </source>
</evidence>
<dbReference type="EMBL" id="SRLE01000018">
    <property type="protein sequence ID" value="TGD70839.1"/>
    <property type="molecule type" value="Genomic_DNA"/>
</dbReference>
<reference evidence="6 7" key="1">
    <citation type="submission" date="2019-04" db="EMBL/GenBank/DDBJ databases">
        <title>Taxonomy of novel Haliea sp. from mangrove soil of West Coast of India.</title>
        <authorList>
            <person name="Verma A."/>
            <person name="Kumar P."/>
            <person name="Krishnamurthi S."/>
        </authorList>
    </citation>
    <scope>NUCLEOTIDE SEQUENCE [LARGE SCALE GENOMIC DNA]</scope>
    <source>
        <strain evidence="6 7">SAOS-164</strain>
    </source>
</reference>
<dbReference type="InterPro" id="IPR013767">
    <property type="entry name" value="PAS_fold"/>
</dbReference>
<dbReference type="InterPro" id="IPR000014">
    <property type="entry name" value="PAS"/>
</dbReference>
<dbReference type="SMART" id="SM00091">
    <property type="entry name" value="PAS"/>
    <property type="match status" value="2"/>
</dbReference>
<evidence type="ECO:0000313" key="6">
    <source>
        <dbReference type="EMBL" id="TGD70839.1"/>
    </source>
</evidence>
<sequence>MVNYSLISAALSRTSKAHLVEQYCEAIVESSDDAIVGKTIDGRVISWNSAAERLFGYTAKEVQGQSIVFLIPADRVDEEATLLGRVARGERIQHYFTERIHKDGYTVPVSLALSPVRDSAGEVIGVSGIARDITDQLRLACAESRFAALVENSDDAIISKTLDGVVTSWNQGAQRIFGYSAEEMIGQPMLRLFPQELAHEEREILDRVRAGNKVDHYKSERLDKHGRRIHVSVTISPICDARGRIVGVSSIARDITEQVQVQEVVEHHANYDALTGLPNRRLFDIRLGEFMARTRNSGKPFALIYMDLNKFKQVNDTLGHDAGDAVLVHAAKQIRGSIRSEDFAARFGGDEFLVLLGDVKGSREARLVAEKLMENLRQPLQYAGRELSICASVGIAVHSRPGESGKELIQRADQALYQAKDRGGNCLQVYDRVLGACRTRHNQLLADLPIALERDQFDLHFQPIIDLRDNSVSKAEALMRWHHPEFGPVGPDEFIPIAEENGYICELGEWVFDSVMRILPEWVALFGPNFQVGINKSPLQFLSDETMPTRWAQRLQQAGLDGRNLVVEITENSLMGRADIVTQKMALIAEAGMQVAIDDFGTGYSSLSYLNRFPVDYLKIDRAFVRDLTRDSRDFVLCEAMVAMAHKLNMRVVAEGVETAEQRSLLAGIGCDYGQGYLYSPPLGRREFLAFMYTSCPLRAFATA</sequence>
<protein>
    <submittedName>
        <fullName evidence="6">MEKHLA domain-containing protein</fullName>
    </submittedName>
</protein>
<dbReference type="InterPro" id="IPR035965">
    <property type="entry name" value="PAS-like_dom_sf"/>
</dbReference>
<accession>A0A4Z0LUB3</accession>
<dbReference type="CDD" id="cd00130">
    <property type="entry name" value="PAS"/>
    <property type="match status" value="2"/>
</dbReference>
<proteinExistence type="predicted"/>
<dbReference type="PANTHER" id="PTHR44757">
    <property type="entry name" value="DIGUANYLATE CYCLASE DGCP"/>
    <property type="match status" value="1"/>
</dbReference>
<dbReference type="InterPro" id="IPR000160">
    <property type="entry name" value="GGDEF_dom"/>
</dbReference>
<keyword evidence="7" id="KW-1185">Reference proteome</keyword>